<feature type="region of interest" description="Disordered" evidence="1">
    <location>
        <begin position="118"/>
        <end position="140"/>
    </location>
</feature>
<comment type="caution">
    <text evidence="2">The sequence shown here is derived from an EMBL/GenBank/DDBJ whole genome shotgun (WGS) entry which is preliminary data.</text>
</comment>
<reference evidence="2" key="1">
    <citation type="submission" date="2023-10" db="EMBL/GenBank/DDBJ databases">
        <authorList>
            <person name="Chen Y."/>
            <person name="Shah S."/>
            <person name="Dougan E. K."/>
            <person name="Thang M."/>
            <person name="Chan C."/>
        </authorList>
    </citation>
    <scope>NUCLEOTIDE SEQUENCE [LARGE SCALE GENOMIC DNA]</scope>
</reference>
<organism evidence="2 3">
    <name type="scientific">Prorocentrum cordatum</name>
    <dbReference type="NCBI Taxonomy" id="2364126"/>
    <lineage>
        <taxon>Eukaryota</taxon>
        <taxon>Sar</taxon>
        <taxon>Alveolata</taxon>
        <taxon>Dinophyceae</taxon>
        <taxon>Prorocentrales</taxon>
        <taxon>Prorocentraceae</taxon>
        <taxon>Prorocentrum</taxon>
    </lineage>
</organism>
<evidence type="ECO:0000313" key="3">
    <source>
        <dbReference type="Proteomes" id="UP001189429"/>
    </source>
</evidence>
<keyword evidence="3" id="KW-1185">Reference proteome</keyword>
<sequence length="226" mass="24970">DSANFKHNKAQWRADALPFKCADRTGAISHARQTLTIESDMKAERNLSGRKVNKLTKKRHAHYMDRKGGMELDVAEDNFEDLFEGSPLYNSGGEEVVEAMGDSCDVREKGTEINKGSLAKTVRSSSSERQRLGGEDKGERVVALQEKEDMGKRLSDMMKSLTGAKSATAKLKKLWDKHRAEVDAPRVCGEIVEELEAASKAINELQVVVSKSAPEKVNEYGDKLSA</sequence>
<feature type="compositionally biased region" description="Basic and acidic residues" evidence="1">
    <location>
        <begin position="126"/>
        <end position="140"/>
    </location>
</feature>
<name>A0ABN9UGA5_9DINO</name>
<protein>
    <submittedName>
        <fullName evidence="2">Uncharacterized protein</fullName>
    </submittedName>
</protein>
<evidence type="ECO:0000256" key="1">
    <source>
        <dbReference type="SAM" id="MobiDB-lite"/>
    </source>
</evidence>
<dbReference type="Proteomes" id="UP001189429">
    <property type="component" value="Unassembled WGS sequence"/>
</dbReference>
<evidence type="ECO:0000313" key="2">
    <source>
        <dbReference type="EMBL" id="CAK0857976.1"/>
    </source>
</evidence>
<proteinExistence type="predicted"/>
<accession>A0ABN9UGA5</accession>
<dbReference type="EMBL" id="CAUYUJ010015773">
    <property type="protein sequence ID" value="CAK0857976.1"/>
    <property type="molecule type" value="Genomic_DNA"/>
</dbReference>
<feature type="non-terminal residue" evidence="2">
    <location>
        <position position="1"/>
    </location>
</feature>
<gene>
    <name evidence="2" type="ORF">PCOR1329_LOCUS47908</name>
</gene>